<dbReference type="Proteomes" id="UP000019132">
    <property type="component" value="Unassembled WGS sequence"/>
</dbReference>
<dbReference type="EnsemblProtists" id="PYU1_T011422">
    <property type="protein sequence ID" value="PYU1_T011422"/>
    <property type="gene ID" value="PYU1_G011397"/>
</dbReference>
<reference evidence="3" key="2">
    <citation type="submission" date="2010-04" db="EMBL/GenBank/DDBJ databases">
        <authorList>
            <person name="Buell R."/>
            <person name="Hamilton J."/>
            <person name="Hostetler J."/>
        </authorList>
    </citation>
    <scope>NUCLEOTIDE SEQUENCE [LARGE SCALE GENOMIC DNA]</scope>
    <source>
        <strain evidence="3">DAOM:BR144</strain>
    </source>
</reference>
<protein>
    <submittedName>
        <fullName evidence="2">Uncharacterized protein</fullName>
    </submittedName>
</protein>
<dbReference type="HOGENOM" id="CLU_008990_0_0_1"/>
<organism evidence="2 3">
    <name type="scientific">Globisporangium ultimum (strain ATCC 200006 / CBS 805.95 / DAOM BR144)</name>
    <name type="common">Pythium ultimum</name>
    <dbReference type="NCBI Taxonomy" id="431595"/>
    <lineage>
        <taxon>Eukaryota</taxon>
        <taxon>Sar</taxon>
        <taxon>Stramenopiles</taxon>
        <taxon>Oomycota</taxon>
        <taxon>Peronosporomycetes</taxon>
        <taxon>Pythiales</taxon>
        <taxon>Pythiaceae</taxon>
        <taxon>Globisporangium</taxon>
    </lineage>
</organism>
<sequence>MLTFTMARVANSIHVLFFIDHQSPVVLHNQWDHELGFRIVSSPSFPEAVGAQHYMEYDWRLQSRRNQSLRKGEGDENGSASTLKDWLTLSNIEAAYNASNTDVSETVRFQIGSPTCGWSNTLWQVGGIQFATFSISDDSEELPRVPSFLVMCSQRAGTWYISITCLEDPLRSSTTGATENLSTRATFAVSSMQRQRPRSLNICFSIAELRFHCCDEFDPVRDGRGLIQYPEIFRLSCSSSTVVFSTSADPPESARYSDRLGYLSHVRAYSTLLISIENMELDHFLQDCNFPVILSFPGNEERHAKREIMELELASKHTALQRVVSNLLEKQMPLAQANCLVGRIIFVDTWDRDTIPAFFHSIEVRTLPAVLQPLLDAITGAKVTATALTLSRDQASDTASGTKKNSSSRTHQSLSAMSVTRQRKLFIELLEIGDVEVTVTARVSIPILNSFDGTPVRFGTTQMRNVFAFPDQLYKDLAADYVADAIVRSPMLLMSLNIIGNPAGFFRNVGTGVRDLFEIPLAAAKDGYNPWILTKGVVGGVSSFFGHTTAAALTSLSGFSYSISRTMEQLTLPSEQLKKRHYARPTHLSSALADGLGSLGSSVVGAATGVITTPMAIYKERQQQGLETKFGDVVGGVGMGLVGIVARPMGGVASLVSIASDGILYGSGMGDSRHLLPFDDMQLASRFDARPNEVLRYKLKVLSDVVGDVVYAHGVWVAPSEKLLAVEESGLHYLPERLSIELSTSKKESSNVEMDNAVQKLLLADDHKSPLVPVTVLASNQYLYIIGECGSSKQVVIAKTPLIEVNAVEENLTEPSKLDFGIWRSSSIQWLRFRLVPSQRRQLSHQVRLWMVETQF</sequence>
<reference evidence="2" key="3">
    <citation type="submission" date="2015-02" db="UniProtKB">
        <authorList>
            <consortium name="EnsemblProtists"/>
        </authorList>
    </citation>
    <scope>IDENTIFICATION</scope>
    <source>
        <strain evidence="2">DAOM BR144</strain>
    </source>
</reference>
<reference evidence="3" key="1">
    <citation type="journal article" date="2010" name="Genome Biol.">
        <title>Genome sequence of the necrotrophic plant pathogen Pythium ultimum reveals original pathogenicity mechanisms and effector repertoire.</title>
        <authorList>
            <person name="Levesque C.A."/>
            <person name="Brouwer H."/>
            <person name="Cano L."/>
            <person name="Hamilton J.P."/>
            <person name="Holt C."/>
            <person name="Huitema E."/>
            <person name="Raffaele S."/>
            <person name="Robideau G.P."/>
            <person name="Thines M."/>
            <person name="Win J."/>
            <person name="Zerillo M.M."/>
            <person name="Beakes G.W."/>
            <person name="Boore J.L."/>
            <person name="Busam D."/>
            <person name="Dumas B."/>
            <person name="Ferriera S."/>
            <person name="Fuerstenberg S.I."/>
            <person name="Gachon C.M."/>
            <person name="Gaulin E."/>
            <person name="Govers F."/>
            <person name="Grenville-Briggs L."/>
            <person name="Horner N."/>
            <person name="Hostetler J."/>
            <person name="Jiang R.H."/>
            <person name="Johnson J."/>
            <person name="Krajaejun T."/>
            <person name="Lin H."/>
            <person name="Meijer H.J."/>
            <person name="Moore B."/>
            <person name="Morris P."/>
            <person name="Phuntmart V."/>
            <person name="Puiu D."/>
            <person name="Shetty J."/>
            <person name="Stajich J.E."/>
            <person name="Tripathy S."/>
            <person name="Wawra S."/>
            <person name="van West P."/>
            <person name="Whitty B.R."/>
            <person name="Coutinho P.M."/>
            <person name="Henrissat B."/>
            <person name="Martin F."/>
            <person name="Thomas P.D."/>
            <person name="Tyler B.M."/>
            <person name="De Vries R.P."/>
            <person name="Kamoun S."/>
            <person name="Yandell M."/>
            <person name="Tisserat N."/>
            <person name="Buell C.R."/>
        </authorList>
    </citation>
    <scope>NUCLEOTIDE SEQUENCE</scope>
    <source>
        <strain evidence="3">DAOM:BR144</strain>
    </source>
</reference>
<feature type="region of interest" description="Disordered" evidence="1">
    <location>
        <begin position="394"/>
        <end position="415"/>
    </location>
</feature>
<dbReference type="PANTHER" id="PTHR12517">
    <property type="entry name" value="VACUOLAR PROTEIN SORTING-ASSOCIATED PROTEIN 13B"/>
    <property type="match status" value="1"/>
</dbReference>
<dbReference type="InParanoid" id="K3X2H3"/>
<proteinExistence type="predicted"/>
<dbReference type="AlphaFoldDB" id="K3X2H3"/>
<dbReference type="STRING" id="431595.K3X2H3"/>
<keyword evidence="3" id="KW-1185">Reference proteome</keyword>
<evidence type="ECO:0000256" key="1">
    <source>
        <dbReference type="SAM" id="MobiDB-lite"/>
    </source>
</evidence>
<dbReference type="OMA" id="ELANCDG"/>
<evidence type="ECO:0000313" key="2">
    <source>
        <dbReference type="EnsemblProtists" id="PYU1_T011422"/>
    </source>
</evidence>
<dbReference type="VEuPathDB" id="FungiDB:PYU1_G011397"/>
<name>K3X2H3_GLOUD</name>
<dbReference type="eggNOG" id="KOG1809">
    <property type="taxonomic scope" value="Eukaryota"/>
</dbReference>
<dbReference type="InterPro" id="IPR039782">
    <property type="entry name" value="VPS13B"/>
</dbReference>
<evidence type="ECO:0000313" key="3">
    <source>
        <dbReference type="Proteomes" id="UP000019132"/>
    </source>
</evidence>
<dbReference type="EMBL" id="GL376571">
    <property type="status" value="NOT_ANNOTATED_CDS"/>
    <property type="molecule type" value="Genomic_DNA"/>
</dbReference>
<accession>K3X2H3</accession>
<dbReference type="PANTHER" id="PTHR12517:SF0">
    <property type="entry name" value="INTERMEMBRANE LIPID TRANSFER PROTEIN VPS13B"/>
    <property type="match status" value="1"/>
</dbReference>